<gene>
    <name evidence="11" type="ORF">NSCI0253_LOCUS21122</name>
</gene>
<proteinExistence type="inferred from homology"/>
<evidence type="ECO:0000256" key="6">
    <source>
        <dbReference type="ARBA" id="ARBA00023136"/>
    </source>
</evidence>
<feature type="domain" description="EGF-like" evidence="10">
    <location>
        <begin position="93"/>
        <end position="104"/>
    </location>
</feature>
<keyword evidence="5 8" id="KW-1133">Transmembrane helix</keyword>
<dbReference type="EMBL" id="HBFQ01029967">
    <property type="protein sequence ID" value="CAD8846772.1"/>
    <property type="molecule type" value="Transcribed_RNA"/>
</dbReference>
<comment type="similarity">
    <text evidence="2">Belongs to the TM2 family.</text>
</comment>
<evidence type="ECO:0000313" key="11">
    <source>
        <dbReference type="EMBL" id="CAD8846772.1"/>
    </source>
</evidence>
<dbReference type="GO" id="GO:0016020">
    <property type="term" value="C:membrane"/>
    <property type="evidence" value="ECO:0007669"/>
    <property type="project" value="UniProtKB-SubCell"/>
</dbReference>
<dbReference type="PANTHER" id="PTHR21016">
    <property type="entry name" value="BETA-AMYLOID BINDING PROTEIN-RELATED"/>
    <property type="match status" value="1"/>
</dbReference>
<keyword evidence="7" id="KW-0325">Glycoprotein</keyword>
<evidence type="ECO:0000256" key="5">
    <source>
        <dbReference type="ARBA" id="ARBA00022989"/>
    </source>
</evidence>
<evidence type="ECO:0000256" key="4">
    <source>
        <dbReference type="ARBA" id="ARBA00022729"/>
    </source>
</evidence>
<name>A0A7S1F616_NOCSC</name>
<organism evidence="11">
    <name type="scientific">Noctiluca scintillans</name>
    <name type="common">Sea sparkle</name>
    <name type="synonym">Red tide dinoflagellate</name>
    <dbReference type="NCBI Taxonomy" id="2966"/>
    <lineage>
        <taxon>Eukaryota</taxon>
        <taxon>Sar</taxon>
        <taxon>Alveolata</taxon>
        <taxon>Dinophyceae</taxon>
        <taxon>Noctilucales</taxon>
        <taxon>Noctilucaceae</taxon>
        <taxon>Noctiluca</taxon>
    </lineage>
</organism>
<accession>A0A7S1F616</accession>
<dbReference type="PROSITE" id="PS00022">
    <property type="entry name" value="EGF_1"/>
    <property type="match status" value="1"/>
</dbReference>
<dbReference type="AlphaFoldDB" id="A0A7S1F616"/>
<reference evidence="11" key="1">
    <citation type="submission" date="2021-01" db="EMBL/GenBank/DDBJ databases">
        <authorList>
            <person name="Corre E."/>
            <person name="Pelletier E."/>
            <person name="Niang G."/>
            <person name="Scheremetjew M."/>
            <person name="Finn R."/>
            <person name="Kale V."/>
            <person name="Holt S."/>
            <person name="Cochrane G."/>
            <person name="Meng A."/>
            <person name="Brown T."/>
            <person name="Cohen L."/>
        </authorList>
    </citation>
    <scope>NUCLEOTIDE SEQUENCE</scope>
</reference>
<protein>
    <recommendedName>
        <fullName evidence="10">EGF-like domain-containing protein</fullName>
    </recommendedName>
</protein>
<keyword evidence="3 8" id="KW-0812">Transmembrane</keyword>
<evidence type="ECO:0000256" key="2">
    <source>
        <dbReference type="ARBA" id="ARBA00008284"/>
    </source>
</evidence>
<evidence type="ECO:0000256" key="8">
    <source>
        <dbReference type="SAM" id="Phobius"/>
    </source>
</evidence>
<keyword evidence="4 9" id="KW-0732">Signal</keyword>
<dbReference type="InterPro" id="IPR050932">
    <property type="entry name" value="TM2D1-3-like"/>
</dbReference>
<dbReference type="InterPro" id="IPR007829">
    <property type="entry name" value="TM2"/>
</dbReference>
<feature type="transmembrane region" description="Helical" evidence="8">
    <location>
        <begin position="174"/>
        <end position="197"/>
    </location>
</feature>
<keyword evidence="6 8" id="KW-0472">Membrane</keyword>
<dbReference type="PROSITE" id="PS51257">
    <property type="entry name" value="PROKAR_LIPOPROTEIN"/>
    <property type="match status" value="1"/>
</dbReference>
<evidence type="ECO:0000259" key="10">
    <source>
        <dbReference type="PROSITE" id="PS00022"/>
    </source>
</evidence>
<sequence length="321" mass="35126">MAMSPRLVVAGCLLVAVTTLQGCDVTAPLHEIANWRTHESYLYTYSYTAPLEQTLLLNSCSNGKFPDTMQCSGHGHCESLWTLANGTYGPSFCVCNVEWAGPECAVHRQRQSVAFMYSLFLGFLGADQFYLGYWVFGLGKLFTLGGFGVWYLWDLVRLSNENILTTNFRLAADLPHWVAMCVLLPALLLVGILLGFLSAHTSRYLKAYQIMHSVHETENEVREVRPLTAPQALSPTPTSFIGRSFRLPPKTVNPVPNLPYDPPVPPMISFLPATREVPTASSPMFGSVRSGSSRITGAGSNPSTFCLNNVVGASSPYGSMS</sequence>
<dbReference type="Pfam" id="PF05154">
    <property type="entry name" value="TM2"/>
    <property type="match status" value="1"/>
</dbReference>
<evidence type="ECO:0000256" key="1">
    <source>
        <dbReference type="ARBA" id="ARBA00004141"/>
    </source>
</evidence>
<evidence type="ECO:0000256" key="9">
    <source>
        <dbReference type="SAM" id="SignalP"/>
    </source>
</evidence>
<evidence type="ECO:0000256" key="3">
    <source>
        <dbReference type="ARBA" id="ARBA00022692"/>
    </source>
</evidence>
<evidence type="ECO:0000256" key="7">
    <source>
        <dbReference type="ARBA" id="ARBA00023180"/>
    </source>
</evidence>
<dbReference type="InterPro" id="IPR000742">
    <property type="entry name" value="EGF"/>
</dbReference>
<comment type="subcellular location">
    <subcellularLocation>
        <location evidence="1">Membrane</location>
        <topology evidence="1">Multi-pass membrane protein</topology>
    </subcellularLocation>
</comment>
<feature type="signal peptide" evidence="9">
    <location>
        <begin position="1"/>
        <end position="22"/>
    </location>
</feature>
<dbReference type="PANTHER" id="PTHR21016:SF7">
    <property type="entry name" value="TM2 DOMAIN-CONTAINING PROTEIN 3"/>
    <property type="match status" value="1"/>
</dbReference>
<feature type="chain" id="PRO_5031220417" description="EGF-like domain-containing protein" evidence="9">
    <location>
        <begin position="23"/>
        <end position="321"/>
    </location>
</feature>